<dbReference type="AlphaFoldDB" id="A0A2G8SQF7"/>
<feature type="repeat" description="WD" evidence="3">
    <location>
        <begin position="435"/>
        <end position="476"/>
    </location>
</feature>
<comment type="caution">
    <text evidence="4">The sequence shown here is derived from an EMBL/GenBank/DDBJ whole genome shotgun (WGS) entry which is preliminary data.</text>
</comment>
<feature type="repeat" description="WD" evidence="3">
    <location>
        <begin position="363"/>
        <end position="393"/>
    </location>
</feature>
<dbReference type="SMART" id="SM00320">
    <property type="entry name" value="WD40"/>
    <property type="match status" value="8"/>
</dbReference>
<dbReference type="InterPro" id="IPR015943">
    <property type="entry name" value="WD40/YVTN_repeat-like_dom_sf"/>
</dbReference>
<feature type="repeat" description="WD" evidence="3">
    <location>
        <begin position="477"/>
        <end position="507"/>
    </location>
</feature>
<keyword evidence="2" id="KW-0677">Repeat</keyword>
<dbReference type="PROSITE" id="PS50294">
    <property type="entry name" value="WD_REPEATS_REGION"/>
    <property type="match status" value="4"/>
</dbReference>
<dbReference type="STRING" id="1077348.A0A2G8SQF7"/>
<dbReference type="InterPro" id="IPR011045">
    <property type="entry name" value="N2O_reductase_N"/>
</dbReference>
<sequence length="523" mass="57493">MRLKTLSIDHLSLIRDTRDASVDGLLFDPGLAPSTVESLRIIREHRPDTFAHHSHWTQLRSLVLQLSSYMPEVIAKAIKLLRNIQGPVLRKVSIEFGPVSSVLGTIRDLQRTGQFQPSIYTELERALLRFSEPGIIWTTVSPLRADRNTFWAGELGKHFPSLSKRGAMTIKSEIVTPVGHDATLQALVASPHSKWVASGSEDSTVILWDPDGNIAQQWLTDAHESVWSLAFSPDGRYLVSGDGAGKMEIRDLSQGGSKAATLEGHTSAVSSCAWSPRGDTVASGSFDASVRLWDAHTFEQLHELRAPPMKGMQYVAFSPDGRWLASWAFPCHYAIWDVTAGALHKLIEPAEFGTIRMLDIAAAFDPSSTRLATISRHETVEIWDVEAGRRERVLRRVGEANDVAFSPDGGMLLVASGDRTVRLWDAREGVEMRRLKGHTSIVSNACFSACGKYVASASWDETVRVWRTGNGSCVATFADHGHLVTHVAFSPDGRTLASGARNGTVIIRHMCDIIPKDEQDSDT</sequence>
<dbReference type="CDD" id="cd00200">
    <property type="entry name" value="WD40"/>
    <property type="match status" value="1"/>
</dbReference>
<dbReference type="EMBL" id="AYKW01000002">
    <property type="protein sequence ID" value="PIL35808.1"/>
    <property type="molecule type" value="Genomic_DNA"/>
</dbReference>
<feature type="repeat" description="WD" evidence="3">
    <location>
        <begin position="262"/>
        <end position="303"/>
    </location>
</feature>
<dbReference type="PANTHER" id="PTHR19879">
    <property type="entry name" value="TRANSCRIPTION INITIATION FACTOR TFIID"/>
    <property type="match status" value="1"/>
</dbReference>
<protein>
    <submittedName>
        <fullName evidence="4">Transporter</fullName>
    </submittedName>
</protein>
<evidence type="ECO:0000313" key="4">
    <source>
        <dbReference type="EMBL" id="PIL35808.1"/>
    </source>
</evidence>
<feature type="repeat" description="WD" evidence="3">
    <location>
        <begin position="177"/>
        <end position="209"/>
    </location>
</feature>
<name>A0A2G8SQF7_9APHY</name>
<dbReference type="Proteomes" id="UP000230002">
    <property type="component" value="Unassembled WGS sequence"/>
</dbReference>
<evidence type="ECO:0000256" key="1">
    <source>
        <dbReference type="ARBA" id="ARBA00022574"/>
    </source>
</evidence>
<keyword evidence="5" id="KW-1185">Reference proteome</keyword>
<accession>A0A2G8SQF7</accession>
<gene>
    <name evidence="4" type="ORF">GSI_01468</name>
</gene>
<dbReference type="InterPro" id="IPR011041">
    <property type="entry name" value="Quinoprot_gluc/sorb_DH_b-prop"/>
</dbReference>
<dbReference type="PRINTS" id="PR00320">
    <property type="entry name" value="GPROTEINBRPT"/>
</dbReference>
<dbReference type="InterPro" id="IPR020472">
    <property type="entry name" value="WD40_PAC1"/>
</dbReference>
<evidence type="ECO:0000313" key="5">
    <source>
        <dbReference type="Proteomes" id="UP000230002"/>
    </source>
</evidence>
<organism evidence="4 5">
    <name type="scientific">Ganoderma sinense ZZ0214-1</name>
    <dbReference type="NCBI Taxonomy" id="1077348"/>
    <lineage>
        <taxon>Eukaryota</taxon>
        <taxon>Fungi</taxon>
        <taxon>Dikarya</taxon>
        <taxon>Basidiomycota</taxon>
        <taxon>Agaricomycotina</taxon>
        <taxon>Agaricomycetes</taxon>
        <taxon>Polyporales</taxon>
        <taxon>Polyporaceae</taxon>
        <taxon>Ganoderma</taxon>
    </lineage>
</organism>
<feature type="repeat" description="WD" evidence="3">
    <location>
        <begin position="403"/>
        <end position="434"/>
    </location>
</feature>
<dbReference type="SUPFAM" id="SSF50974">
    <property type="entry name" value="Nitrous oxide reductase, N-terminal domain"/>
    <property type="match status" value="1"/>
</dbReference>
<dbReference type="PROSITE" id="PS50082">
    <property type="entry name" value="WD_REPEATS_2"/>
    <property type="match status" value="6"/>
</dbReference>
<evidence type="ECO:0000256" key="3">
    <source>
        <dbReference type="PROSITE-ProRule" id="PRU00221"/>
    </source>
</evidence>
<dbReference type="InterPro" id="IPR001680">
    <property type="entry name" value="WD40_rpt"/>
</dbReference>
<dbReference type="Gene3D" id="2.130.10.10">
    <property type="entry name" value="YVTN repeat-like/Quinoprotein amine dehydrogenase"/>
    <property type="match status" value="3"/>
</dbReference>
<dbReference type="Pfam" id="PF00400">
    <property type="entry name" value="WD40"/>
    <property type="match status" value="6"/>
</dbReference>
<evidence type="ECO:0000256" key="2">
    <source>
        <dbReference type="ARBA" id="ARBA00022737"/>
    </source>
</evidence>
<dbReference type="PANTHER" id="PTHR19879:SF9">
    <property type="entry name" value="TRANSCRIPTION INITIATION FACTOR TFIID SUBUNIT 5"/>
    <property type="match status" value="1"/>
</dbReference>
<keyword evidence="1 3" id="KW-0853">WD repeat</keyword>
<proteinExistence type="predicted"/>
<dbReference type="SUPFAM" id="SSF50952">
    <property type="entry name" value="Soluble quinoprotein glucose dehydrogenase"/>
    <property type="match status" value="1"/>
</dbReference>
<reference evidence="4 5" key="1">
    <citation type="journal article" date="2015" name="Sci. Rep.">
        <title>Chromosome-level genome map provides insights into diverse defense mechanisms in the medicinal fungus Ganoderma sinense.</title>
        <authorList>
            <person name="Zhu Y."/>
            <person name="Xu J."/>
            <person name="Sun C."/>
            <person name="Zhou S."/>
            <person name="Xu H."/>
            <person name="Nelson D.R."/>
            <person name="Qian J."/>
            <person name="Song J."/>
            <person name="Luo H."/>
            <person name="Xiang L."/>
            <person name="Li Y."/>
            <person name="Xu Z."/>
            <person name="Ji A."/>
            <person name="Wang L."/>
            <person name="Lu S."/>
            <person name="Hayward A."/>
            <person name="Sun W."/>
            <person name="Li X."/>
            <person name="Schwartz D.C."/>
            <person name="Wang Y."/>
            <person name="Chen S."/>
        </authorList>
    </citation>
    <scope>NUCLEOTIDE SEQUENCE [LARGE SCALE GENOMIC DNA]</scope>
    <source>
        <strain evidence="4 5">ZZ0214-1</strain>
    </source>
</reference>
<dbReference type="OrthoDB" id="2754813at2759"/>